<evidence type="ECO:0000313" key="2">
    <source>
        <dbReference type="EMBL" id="KOF69050.1"/>
    </source>
</evidence>
<feature type="chain" id="PRO_5005582758" description="Ig-like domain-containing protein" evidence="1">
    <location>
        <begin position="17"/>
        <end position="275"/>
    </location>
</feature>
<dbReference type="OrthoDB" id="10489226at2759"/>
<reference evidence="2" key="1">
    <citation type="submission" date="2015-07" db="EMBL/GenBank/DDBJ databases">
        <title>MeaNS - Measles Nucleotide Surveillance Program.</title>
        <authorList>
            <person name="Tran T."/>
            <person name="Druce J."/>
        </authorList>
    </citation>
    <scope>NUCLEOTIDE SEQUENCE</scope>
    <source>
        <strain evidence="2">UCB-OBI-ISO-001</strain>
        <tissue evidence="2">Gonad</tissue>
    </source>
</reference>
<gene>
    <name evidence="2" type="ORF">OCBIM_22005741mg</name>
</gene>
<evidence type="ECO:0000256" key="1">
    <source>
        <dbReference type="SAM" id="SignalP"/>
    </source>
</evidence>
<organism evidence="2">
    <name type="scientific">Octopus bimaculoides</name>
    <name type="common">California two-spotted octopus</name>
    <dbReference type="NCBI Taxonomy" id="37653"/>
    <lineage>
        <taxon>Eukaryota</taxon>
        <taxon>Metazoa</taxon>
        <taxon>Spiralia</taxon>
        <taxon>Lophotrochozoa</taxon>
        <taxon>Mollusca</taxon>
        <taxon>Cephalopoda</taxon>
        <taxon>Coleoidea</taxon>
        <taxon>Octopodiformes</taxon>
        <taxon>Octopoda</taxon>
        <taxon>Incirrata</taxon>
        <taxon>Octopodidae</taxon>
        <taxon>Octopus</taxon>
    </lineage>
</organism>
<feature type="signal peptide" evidence="1">
    <location>
        <begin position="1"/>
        <end position="16"/>
    </location>
</feature>
<accession>A0A0L8FXF0</accession>
<protein>
    <recommendedName>
        <fullName evidence="3">Ig-like domain-containing protein</fullName>
    </recommendedName>
</protein>
<keyword evidence="1" id="KW-0732">Signal</keyword>
<sequence>MLLAMMILMMASYSSAYVRIENIYPSKIINLGDNSGIIIECQYNVRNFKNLLLMKSYSKVVFKIDYDKEKDIYAKTIRKDGFDCTSINSNEGQIICWKLNPTCEDATTYTCSSATEFSKPKTLKVKSYIKSLDLLTSPVYVNKLAIFRCTAYIGAPYGITDLVWFERKHNDTNIRVKKVNVQSHGKCLVPVVSIYNYTVKEGDVDETEISCFVNGASMTKLLINKTEIEEERRGETNTIGSEQKELVEIDNADYHSSSKNIRVRNIPSFYGRRSS</sequence>
<name>A0A0L8FXF0_OCTBM</name>
<dbReference type="AlphaFoldDB" id="A0A0L8FXF0"/>
<evidence type="ECO:0008006" key="3">
    <source>
        <dbReference type="Google" id="ProtNLM"/>
    </source>
</evidence>
<proteinExistence type="predicted"/>
<dbReference type="EMBL" id="KQ425732">
    <property type="protein sequence ID" value="KOF69050.1"/>
    <property type="molecule type" value="Genomic_DNA"/>
</dbReference>